<organism evidence="2 3">
    <name type="scientific">Mesomycoplasma lagogenitalium</name>
    <dbReference type="NCBI Taxonomy" id="171286"/>
    <lineage>
        <taxon>Bacteria</taxon>
        <taxon>Bacillati</taxon>
        <taxon>Mycoplasmatota</taxon>
        <taxon>Mycoplasmoidales</taxon>
        <taxon>Metamycoplasmataceae</taxon>
        <taxon>Mesomycoplasma</taxon>
    </lineage>
</organism>
<evidence type="ECO:0000313" key="3">
    <source>
        <dbReference type="Proteomes" id="UP001179842"/>
    </source>
</evidence>
<dbReference type="EMBL" id="CP122979">
    <property type="protein sequence ID" value="WGI36283.1"/>
    <property type="molecule type" value="Genomic_DNA"/>
</dbReference>
<accession>A0ABY8LUR0</accession>
<evidence type="ECO:0000256" key="1">
    <source>
        <dbReference type="SAM" id="Phobius"/>
    </source>
</evidence>
<evidence type="ECO:0000313" key="2">
    <source>
        <dbReference type="EMBL" id="WGI36283.1"/>
    </source>
</evidence>
<evidence type="ECO:0008006" key="4">
    <source>
        <dbReference type="Google" id="ProtNLM"/>
    </source>
</evidence>
<keyword evidence="1" id="KW-0472">Membrane</keyword>
<keyword evidence="1" id="KW-1133">Transmembrane helix</keyword>
<dbReference type="Proteomes" id="UP001179842">
    <property type="component" value="Chromosome"/>
</dbReference>
<sequence length="3237" mass="360290">MEKQKSKKTRKLLAVVSLALGGAIIGSSILTPFFVLKNWRSIQYDIVDIKQDFVNTTDKSLSFKFQFNDSDTLKLNRRDINVALIENPDDQEKRKEVQTGVAQYLVGERSWQFQSDLQNKLKAGTKYEIVFKGPERKFGEEKLKFNVVNSESRFIFTKANVKSFEFENISPSEKKVIVSFSDDVKSLENKNATLRYYYVTVDSEGKEIKTQDSKVSENESAKIIDNKATFVLKGLVPNRKYVIEYVAYYNDGKDNGILNNNDILIPYSENVVADTINTFQTINKKIYASKISYLNVLTNKAQVMIGLSKANDEPETSLNGNRGVLKYKLKGTNEIKEIESQLIQDTIIFDFNASNEQKTLLEGSIYEIISVEIDNADVEWSQTVIDSKNKINAVNSNNQLFLETKVGVSNVLLSNVQSRTATVTLEIINQDNKDKLENSSIEISLDPFNEKAIAKQTLVKKPNTDNVYVATFNVEGLSQGINYAVDQVKVTLNDQEKTVLNIPFIDKYNEKSSRSFTTLVTDAEILIQGTIAVTHNSASVNMVFNAENRFINGNVVVLKYQKVNPQSTEIFTQEAIAAANSVKFNLGGDVAFNTDSVPSPLDSGTVYKIVGVELKDSDISLNLSSPENVKTFTTNSKINKIEYQDISDTSAKVKITFSDWKNTLLQEKNENNEIVPVERKAKIIYQVIGQQSSPSSTALVKITEEGVTFTLNNLLKGMQYQIISIQLDPELNTFYSEEISSRTDNQFTTTASDFIVGEINVEAIKEKSAEIKVAFDLSTDLILVNKSINIHYKVENAPDDQEIVKMTTVDEVGEAKVVANDLQEGTKYVVTRITPVAPDKYNFTIPESARSSREFYTKAAISNLTVKNITENSAELHFEIVNSDPEFVKTNKTVKVNYVTSDGIANSLETQVEADKFAAKRFVVKLSNLNKVTDYTIERISLNGLEFLRTANFNDASNNFRTSATSAKIINLSQTLNSENAVNFEMSFDANVDSFMNQKSVIVQLQKENAIGQPVNEIKEFKAQVNESIISFQATNLESGSKYNIINLKLETPETPEVNIAFADSVTQTNRFVFTKPIVQSFAFDNIGETTAQITVNFADSQNEYQNKNVRITYRDKNNISDIFEISSSTSSTTINNNSISLNLSSLNKFTSYEIVSVKVEVSTNNYEEITLNENINKEFKTLANNVNVQAKVTDISPTSAKLTYTFDNIDWYLKNQTVTLTYNHHNEENKTLETQVVEKFGVLTAEYDLTDLPEGSTINVQGLSVANINFNNDETQFNTLGVIKTINISDINETSAKVVVEFQNEDSVRTFNDKQATLKFAAQETGTIKLATATVVNNRVEFNLSKLNKITAYNFVDLKVELDNYSTEIPLSKTFTEDNKNAIDTKREFSTTATSATVTSLVENSISKTTNSVSLTFSFDRIIDGFLANKQATLTFVNRSTMQETTTSAQTINPLTSSVTFDLNSLEEGGSFAVKSINVDNVAIAFADTINKNFSLLPVVKTINKTIPQTIESDSQIGLRFTFNDLSNLLNNKRVLLSISSTQGFQAIYTSDANVANNEISFNLTNLPKNNNFKIDELLIDGNAINFVSTLDESDKQFTTSAKQAILLNSQMVNNAKDRVNLILNFDTNKDWYLVNKNIQITFKDSQNNLYQTSNFAISEDGIVNANINSSTLLNSKELISGEKYYIESILVQDNDLNTNISLNSQRWEFETTPVINSVTIPQVSENPTIKVKFTNYDLTILENWYVNNNQTGENAVYVSYTNKNTGQIYKEKLTTLNIDKQDKSISFNLNPQNLVKNGTYSFLGISLGTNVSPIVDFEPTVTEQSKEFRILATYATVTSINYKYLDETKTKIAAIFHFDSTIDSFMNGKAVVLKYSKIDGYNNETIHQQEIVIDKHNNKNIIVSGSTVQFILQGTIDSTGAQQASSGSIQTATNSFQDTANNGQYINTEFQLETNANLMGLIHGSKYRINSLEVASNSSAANTEIRFSEGAENEKEFWTEIAVISFGTDNKGEFQSGATPIITVNVRSTRDLTLKANNAFKITLLNTDTNQYISLNSSYIFKASGTDNIYTVQFAEILQKQSRFKIVDIFVDNNKIIKSPLFTWSKDTKQSFSDQFTTAGNQTWINELEFSKKAANSIQVTVGFVAANENLARLNKTFKIKYKNLATQVEQETQDIAIDQSSNKLIATINNLDEMSTYEIIDIIVNKVDASDTVVGSIAHNANFVVEIPFNKVFSTNPSVTNLTFNNVSDASANILVTLSGDTKYLNNEPATITINKVNASSDQTLVNSRSFTVDNFVSANNTINFSLDNLEKFTDYQVVSLTIANETIKIQPTITKTFKTTDNLATITNISYSNIDNTSANVILDFANSDQFLNSHQVQISLQKLDDSNQVEGQVITASATVNDNKATINVTGLSAGERYRIVAYNRVDKPTTVLTKVANKVLNEEFATLAIISNISITPSERSATVVLTFRDRALSTVAGKIAKLTLARGDELYSQIDSNLTATFVLNNLSKESAHLISSVDINNKQVLWDNSLTNSKTVNTLGNTATITKIEITNTSVDAATVKLTMGSYFKGMGSASAEYVDKYLANKNLKLHYEKVNQPGVAIYSNTVAQVITESSTNGQVPIVTFNLNNNDLTSGTRYIIKGLVDSANQDAIDFSMSNVIEKSIPETKLFETKVAMPTIASARILQTTNPEGQTNTYLSKVELVFNDPTHSLNTNLLNSWEFKFKNSKSGAEKEVSNISFVNRQFTNDKQQGTTTVTFDIKGSAVDWVGIDNKLEIKFSYFENIDNNVSISLQNFIGTLQNGNDIILRTQENFLLDSLSGIISTGMEMEFKIRVYDPNRLLTDAGTETGSYSRAGITNVSRNTTGNSLDYNLYAKKANLNVNGVSVNQNSSWWFGNENRPTLAWINSAQGNGTPHGWNNLIGNSPSGDNVAILNTWKWASEDQPNWININQKINKKILYIKRDNSDQNYVNVAFYLAGSSGNEAGLSSKLFKFDISQLFIQNQIPLFAEQSSKIWQIYHSVEITGSSSNMAGSFHRENHPNNVPNERDRDPFSFGPAPINVNATNGTIDKNVLGLKDIIYDANTGKLDVQIHLPENPAKQGLERKIIYTKQGKSSSKNGYDVLTGSYSYALFLNEKGDIYMFGDGAGRGIDIVDEATYDDAATTATVSFDLKANIIPIEQRPKEGEKLRFVGLVSAFLGGDSKTVHKGLMNLWNWSNFENQYKEIVYKV</sequence>
<name>A0ABY8LUR0_9BACT</name>
<gene>
    <name evidence="2" type="ORF">QEG99_02270</name>
</gene>
<reference evidence="2" key="1">
    <citation type="submission" date="2023-04" db="EMBL/GenBank/DDBJ databases">
        <title>Completed genome of Mycoplasma lagogenitalium type strain 12MS.</title>
        <authorList>
            <person name="Spergser J."/>
        </authorList>
    </citation>
    <scope>NUCLEOTIDE SEQUENCE</scope>
    <source>
        <strain evidence="2">12MS</strain>
    </source>
</reference>
<protein>
    <recommendedName>
        <fullName evidence="4">DUF1410 domain-containing protein</fullName>
    </recommendedName>
</protein>
<feature type="transmembrane region" description="Helical" evidence="1">
    <location>
        <begin position="12"/>
        <end position="36"/>
    </location>
</feature>
<dbReference type="RefSeq" id="WP_280101584.1">
    <property type="nucleotide sequence ID" value="NZ_CP122979.1"/>
</dbReference>
<keyword evidence="3" id="KW-1185">Reference proteome</keyword>
<keyword evidence="1" id="KW-0812">Transmembrane</keyword>
<proteinExistence type="predicted"/>